<dbReference type="Gene3D" id="3.20.20.120">
    <property type="entry name" value="Enolase-like C-terminal domain"/>
    <property type="match status" value="1"/>
</dbReference>
<dbReference type="FunFam" id="3.30.390.10:FF:000009">
    <property type="entry name" value="Hydrophobic dipeptide epimerase"/>
    <property type="match status" value="1"/>
</dbReference>
<dbReference type="GO" id="GO:0046872">
    <property type="term" value="F:metal ion binding"/>
    <property type="evidence" value="ECO:0007669"/>
    <property type="project" value="UniProtKB-KW"/>
</dbReference>
<evidence type="ECO:0000313" key="7">
    <source>
        <dbReference type="Proteomes" id="UP000265631"/>
    </source>
</evidence>
<keyword evidence="4" id="KW-0460">Magnesium</keyword>
<reference evidence="6 7" key="1">
    <citation type="journal article" date="2018" name="PLoS Pathog.">
        <title>Evolution of structural diversity of trichothecenes, a family of toxins produced by plant pathogenic and entomopathogenic fungi.</title>
        <authorList>
            <person name="Proctor R.H."/>
            <person name="McCormick S.P."/>
            <person name="Kim H.S."/>
            <person name="Cardoza R.E."/>
            <person name="Stanley A.M."/>
            <person name="Lindo L."/>
            <person name="Kelly A."/>
            <person name="Brown D.W."/>
            <person name="Lee T."/>
            <person name="Vaughan M.M."/>
            <person name="Alexander N.J."/>
            <person name="Busman M."/>
            <person name="Gutierrez S."/>
        </authorList>
    </citation>
    <scope>NUCLEOTIDE SEQUENCE [LARGE SCALE GENOMIC DNA]</scope>
    <source>
        <strain evidence="6 7">NRRL 13405</strain>
    </source>
</reference>
<dbReference type="Pfam" id="PF13378">
    <property type="entry name" value="MR_MLE_C"/>
    <property type="match status" value="1"/>
</dbReference>
<proteinExistence type="inferred from homology"/>
<dbReference type="GO" id="GO:0003824">
    <property type="term" value="F:catalytic activity"/>
    <property type="evidence" value="ECO:0007669"/>
    <property type="project" value="UniProtKB-ARBA"/>
</dbReference>
<dbReference type="PROSITE" id="PS00909">
    <property type="entry name" value="MR_MLE_2"/>
    <property type="match status" value="1"/>
</dbReference>
<gene>
    <name evidence="6" type="ORF">FIE12Z_6930</name>
</gene>
<keyword evidence="3" id="KW-0479">Metal-binding</keyword>
<dbReference type="GO" id="GO:0009063">
    <property type="term" value="P:amino acid catabolic process"/>
    <property type="evidence" value="ECO:0007669"/>
    <property type="project" value="InterPro"/>
</dbReference>
<comment type="caution">
    <text evidence="6">The sequence shown here is derived from an EMBL/GenBank/DDBJ whole genome shotgun (WGS) entry which is preliminary data.</text>
</comment>
<dbReference type="SUPFAM" id="SSF51604">
    <property type="entry name" value="Enolase C-terminal domain-like"/>
    <property type="match status" value="1"/>
</dbReference>
<accession>A0A395MMN3</accession>
<keyword evidence="7" id="KW-1185">Reference proteome</keyword>
<comment type="similarity">
    <text evidence="2">Belongs to the mandelate racemase/muconate lactonizing enzyme family.</text>
</comment>
<dbReference type="STRING" id="2594813.A0A395MMN3"/>
<dbReference type="SMART" id="SM00922">
    <property type="entry name" value="MR_MLE"/>
    <property type="match status" value="1"/>
</dbReference>
<dbReference type="PANTHER" id="PTHR48080">
    <property type="entry name" value="D-GALACTONATE DEHYDRATASE-RELATED"/>
    <property type="match status" value="1"/>
</dbReference>
<dbReference type="AlphaFoldDB" id="A0A395MMN3"/>
<dbReference type="EMBL" id="PXXK01000193">
    <property type="protein sequence ID" value="RFN48875.1"/>
    <property type="molecule type" value="Genomic_DNA"/>
</dbReference>
<sequence>MQIKDITVFTYNADYRYGTYSMSHGRLAKGHKSIVVRIRSDDGFEGWAETAPHGSDYLASSYTGELAAIQELSPQLIGLDPRSPEAICNVMDRAMMGAYAAKAVIDMACWDILGKSLGLPTAVLLGGRLTESPKAFSVIGIREPDAAVKQAQDELAKGAVTMQLKAGDDPVADAKRVKAVRAALPDHVIIWVDANGGWTMDQALTFCRAIGRDTTVGLEQPCRTVSDCAEVGRRTGLPVMLDESIITVADLFAAHAAGGITGVNIKPSRVGGLTKARTIHDVAAALDMVINCDDTWSGALTTIQNVLLATTTPDHRLRAVDSMSEWIEPLIADIPRMGTDGRIDASTQPGNGYDRIYIDLLSEPLFQIN</sequence>
<dbReference type="InterPro" id="IPR013341">
    <property type="entry name" value="Mandelate_racemase_N_dom"/>
</dbReference>
<evidence type="ECO:0000256" key="2">
    <source>
        <dbReference type="ARBA" id="ARBA00008031"/>
    </source>
</evidence>
<evidence type="ECO:0000256" key="3">
    <source>
        <dbReference type="ARBA" id="ARBA00022723"/>
    </source>
</evidence>
<evidence type="ECO:0000313" key="6">
    <source>
        <dbReference type="EMBL" id="RFN48875.1"/>
    </source>
</evidence>
<feature type="domain" description="Mandelate racemase/muconate lactonizing enzyme C-terminal" evidence="5">
    <location>
        <begin position="144"/>
        <end position="238"/>
    </location>
</feature>
<name>A0A395MMN3_9HYPO</name>
<dbReference type="InterPro" id="IPR029017">
    <property type="entry name" value="Enolase-like_N"/>
</dbReference>
<dbReference type="Proteomes" id="UP000265631">
    <property type="component" value="Unassembled WGS sequence"/>
</dbReference>
<evidence type="ECO:0000256" key="1">
    <source>
        <dbReference type="ARBA" id="ARBA00001946"/>
    </source>
</evidence>
<dbReference type="InterPro" id="IPR036849">
    <property type="entry name" value="Enolase-like_C_sf"/>
</dbReference>
<protein>
    <submittedName>
        <fullName evidence="6">O-succinylbenzoate synthase</fullName>
    </submittedName>
</protein>
<dbReference type="Pfam" id="PF02746">
    <property type="entry name" value="MR_MLE_N"/>
    <property type="match status" value="1"/>
</dbReference>
<dbReference type="InterPro" id="IPR013342">
    <property type="entry name" value="Mandelate_racemase_C"/>
</dbReference>
<evidence type="ECO:0000259" key="5">
    <source>
        <dbReference type="SMART" id="SM00922"/>
    </source>
</evidence>
<evidence type="ECO:0000256" key="4">
    <source>
        <dbReference type="ARBA" id="ARBA00022842"/>
    </source>
</evidence>
<comment type="cofactor">
    <cofactor evidence="1">
        <name>Mg(2+)</name>
        <dbReference type="ChEBI" id="CHEBI:18420"/>
    </cofactor>
</comment>
<dbReference type="InterPro" id="IPR034593">
    <property type="entry name" value="DgoD-like"/>
</dbReference>
<dbReference type="InterPro" id="IPR029065">
    <property type="entry name" value="Enolase_C-like"/>
</dbReference>
<dbReference type="InterPro" id="IPR018110">
    <property type="entry name" value="Mandel_Rmase/mucon_lact_enz_CS"/>
</dbReference>
<dbReference type="SUPFAM" id="SSF54826">
    <property type="entry name" value="Enolase N-terminal domain-like"/>
    <property type="match status" value="1"/>
</dbReference>
<dbReference type="PROSITE" id="PS50890">
    <property type="entry name" value="PUA"/>
    <property type="match status" value="1"/>
</dbReference>
<dbReference type="Gene3D" id="3.30.390.10">
    <property type="entry name" value="Enolase-like, N-terminal domain"/>
    <property type="match status" value="1"/>
</dbReference>
<organism evidence="6 7">
    <name type="scientific">Fusarium flagelliforme</name>
    <dbReference type="NCBI Taxonomy" id="2675880"/>
    <lineage>
        <taxon>Eukaryota</taxon>
        <taxon>Fungi</taxon>
        <taxon>Dikarya</taxon>
        <taxon>Ascomycota</taxon>
        <taxon>Pezizomycotina</taxon>
        <taxon>Sordariomycetes</taxon>
        <taxon>Hypocreomycetidae</taxon>
        <taxon>Hypocreales</taxon>
        <taxon>Nectriaceae</taxon>
        <taxon>Fusarium</taxon>
        <taxon>Fusarium incarnatum-equiseti species complex</taxon>
    </lineage>
</organism>
<dbReference type="PANTHER" id="PTHR48080:SF3">
    <property type="entry name" value="ENOLASE SUPERFAMILY MEMBER DDB_G0284701"/>
    <property type="match status" value="1"/>
</dbReference>
<dbReference type="SFLD" id="SFLDG00180">
    <property type="entry name" value="muconate_cycloisomerase"/>
    <property type="match status" value="1"/>
</dbReference>
<dbReference type="SFLD" id="SFLDS00001">
    <property type="entry name" value="Enolase"/>
    <property type="match status" value="1"/>
</dbReference>